<sequence>MIDVVFQVFVALAAVIFLIYALSFAAKKRRGSSGFLGLLEYLSLGPKRGIAVVKVGKRAIVLGVTQTDFKLLKTLGEQEVEAIAFKKTLNAEMSKTGSQLADTFNRIVRRLSGKTGKDN</sequence>
<dbReference type="Proteomes" id="UP000060487">
    <property type="component" value="Unassembled WGS sequence"/>
</dbReference>
<dbReference type="InterPro" id="IPR022781">
    <property type="entry name" value="Flagellar_biosynth_FliO"/>
</dbReference>
<evidence type="ECO:0000256" key="1">
    <source>
        <dbReference type="ARBA" id="ARBA00004236"/>
    </source>
</evidence>
<evidence type="ECO:0000313" key="8">
    <source>
        <dbReference type="Proteomes" id="UP000060487"/>
    </source>
</evidence>
<feature type="transmembrane region" description="Helical" evidence="6">
    <location>
        <begin position="6"/>
        <end position="26"/>
    </location>
</feature>
<comment type="caution">
    <text evidence="7">The sequence shown here is derived from an EMBL/GenBank/DDBJ whole genome shotgun (WGS) entry which is preliminary data.</text>
</comment>
<evidence type="ECO:0000256" key="2">
    <source>
        <dbReference type="ARBA" id="ARBA00022475"/>
    </source>
</evidence>
<keyword evidence="3 6" id="KW-0812">Transmembrane</keyword>
<keyword evidence="8" id="KW-1185">Reference proteome</keyword>
<protein>
    <submittedName>
        <fullName evidence="7">Flagellar biosynthesis protein FliO</fullName>
    </submittedName>
</protein>
<keyword evidence="7" id="KW-0969">Cilium</keyword>
<accession>A0ABR5SFN2</accession>
<keyword evidence="7" id="KW-0966">Cell projection</keyword>
<keyword evidence="2" id="KW-1003">Cell membrane</keyword>
<gene>
    <name evidence="7" type="ORF">ASN18_2018</name>
</gene>
<evidence type="ECO:0000313" key="7">
    <source>
        <dbReference type="EMBL" id="KWT84091.1"/>
    </source>
</evidence>
<keyword evidence="4 6" id="KW-1133">Transmembrane helix</keyword>
<dbReference type="RefSeq" id="WP_085052625.1">
    <property type="nucleotide sequence ID" value="NZ_LNQR01000070.1"/>
</dbReference>
<dbReference type="EMBL" id="LNQR01000070">
    <property type="protein sequence ID" value="KWT84091.1"/>
    <property type="molecule type" value="Genomic_DNA"/>
</dbReference>
<evidence type="ECO:0000256" key="4">
    <source>
        <dbReference type="ARBA" id="ARBA00022989"/>
    </source>
</evidence>
<organism evidence="7 8">
    <name type="scientific">Candidatus Magnetominusculus xianensis</name>
    <dbReference type="NCBI Taxonomy" id="1748249"/>
    <lineage>
        <taxon>Bacteria</taxon>
        <taxon>Pseudomonadati</taxon>
        <taxon>Nitrospirota</taxon>
        <taxon>Nitrospiria</taxon>
        <taxon>Nitrospirales</taxon>
        <taxon>Nitrospiraceae</taxon>
        <taxon>Candidatus Magnetominusculus</taxon>
    </lineage>
</organism>
<keyword evidence="7" id="KW-0282">Flagellum</keyword>
<evidence type="ECO:0000256" key="6">
    <source>
        <dbReference type="SAM" id="Phobius"/>
    </source>
</evidence>
<evidence type="ECO:0000256" key="5">
    <source>
        <dbReference type="ARBA" id="ARBA00023136"/>
    </source>
</evidence>
<proteinExistence type="predicted"/>
<reference evidence="7 8" key="1">
    <citation type="submission" date="2015-11" db="EMBL/GenBank/DDBJ databases">
        <authorList>
            <person name="Lin W."/>
        </authorList>
    </citation>
    <scope>NUCLEOTIDE SEQUENCE [LARGE SCALE GENOMIC DNA]</scope>
    <source>
        <strain evidence="7 8">HCH-1</strain>
    </source>
</reference>
<dbReference type="Pfam" id="PF04347">
    <property type="entry name" value="FliO"/>
    <property type="match status" value="1"/>
</dbReference>
<evidence type="ECO:0000256" key="3">
    <source>
        <dbReference type="ARBA" id="ARBA00022692"/>
    </source>
</evidence>
<name>A0ABR5SFN2_9BACT</name>
<comment type="subcellular location">
    <subcellularLocation>
        <location evidence="1">Cell membrane</location>
    </subcellularLocation>
</comment>
<keyword evidence="5 6" id="KW-0472">Membrane</keyword>